<accession>A0AAW1UKR3</accession>
<name>A0AAW1UKR3_9CUCU</name>
<keyword evidence="1" id="KW-0472">Membrane</keyword>
<feature type="transmembrane region" description="Helical" evidence="1">
    <location>
        <begin position="77"/>
        <end position="94"/>
    </location>
</feature>
<evidence type="ECO:0000313" key="3">
    <source>
        <dbReference type="Proteomes" id="UP001431783"/>
    </source>
</evidence>
<keyword evidence="1" id="KW-0812">Transmembrane</keyword>
<keyword evidence="3" id="KW-1185">Reference proteome</keyword>
<proteinExistence type="predicted"/>
<gene>
    <name evidence="2" type="ORF">WA026_010221</name>
</gene>
<organism evidence="2 3">
    <name type="scientific">Henosepilachna vigintioctopunctata</name>
    <dbReference type="NCBI Taxonomy" id="420089"/>
    <lineage>
        <taxon>Eukaryota</taxon>
        <taxon>Metazoa</taxon>
        <taxon>Ecdysozoa</taxon>
        <taxon>Arthropoda</taxon>
        <taxon>Hexapoda</taxon>
        <taxon>Insecta</taxon>
        <taxon>Pterygota</taxon>
        <taxon>Neoptera</taxon>
        <taxon>Endopterygota</taxon>
        <taxon>Coleoptera</taxon>
        <taxon>Polyphaga</taxon>
        <taxon>Cucujiformia</taxon>
        <taxon>Coccinelloidea</taxon>
        <taxon>Coccinellidae</taxon>
        <taxon>Epilachninae</taxon>
        <taxon>Epilachnini</taxon>
        <taxon>Henosepilachna</taxon>
    </lineage>
</organism>
<sequence length="96" mass="10539">MKSDHRNRPNTDTIAALRTTKAVVKNATTFEPSKALMHARIKYSKDSDDDGEGRIKNSLLLTSAVSKMTVYSSNSDTGSFIFVCSLMAAIGLFFNM</sequence>
<dbReference type="EMBL" id="JARQZJ010000064">
    <property type="protein sequence ID" value="KAK9880336.1"/>
    <property type="molecule type" value="Genomic_DNA"/>
</dbReference>
<reference evidence="2 3" key="1">
    <citation type="submission" date="2023-03" db="EMBL/GenBank/DDBJ databases">
        <title>Genome insight into feeding habits of ladybird beetles.</title>
        <authorList>
            <person name="Li H.-S."/>
            <person name="Huang Y.-H."/>
            <person name="Pang H."/>
        </authorList>
    </citation>
    <scope>NUCLEOTIDE SEQUENCE [LARGE SCALE GENOMIC DNA]</scope>
    <source>
        <strain evidence="2">SYSU_2023b</strain>
        <tissue evidence="2">Whole body</tissue>
    </source>
</reference>
<evidence type="ECO:0000256" key="1">
    <source>
        <dbReference type="SAM" id="Phobius"/>
    </source>
</evidence>
<keyword evidence="1" id="KW-1133">Transmembrane helix</keyword>
<comment type="caution">
    <text evidence="2">The sequence shown here is derived from an EMBL/GenBank/DDBJ whole genome shotgun (WGS) entry which is preliminary data.</text>
</comment>
<dbReference type="Proteomes" id="UP001431783">
    <property type="component" value="Unassembled WGS sequence"/>
</dbReference>
<dbReference type="AlphaFoldDB" id="A0AAW1UKR3"/>
<protein>
    <submittedName>
        <fullName evidence="2">Uncharacterized protein</fullName>
    </submittedName>
</protein>
<evidence type="ECO:0000313" key="2">
    <source>
        <dbReference type="EMBL" id="KAK9880336.1"/>
    </source>
</evidence>